<evidence type="ECO:0000313" key="3">
    <source>
        <dbReference type="Proteomes" id="UP000439994"/>
    </source>
</evidence>
<evidence type="ECO:0000256" key="1">
    <source>
        <dbReference type="SAM" id="Phobius"/>
    </source>
</evidence>
<feature type="transmembrane region" description="Helical" evidence="1">
    <location>
        <begin position="147"/>
        <end position="167"/>
    </location>
</feature>
<protein>
    <submittedName>
        <fullName evidence="2">Uncharacterized protein</fullName>
    </submittedName>
</protein>
<proteinExistence type="predicted"/>
<keyword evidence="1" id="KW-0812">Transmembrane</keyword>
<feature type="transmembrane region" description="Helical" evidence="1">
    <location>
        <begin position="226"/>
        <end position="244"/>
    </location>
</feature>
<feature type="transmembrane region" description="Helical" evidence="1">
    <location>
        <begin position="188"/>
        <end position="214"/>
    </location>
</feature>
<reference evidence="2 3" key="1">
    <citation type="submission" date="2019-11" db="EMBL/GenBank/DDBJ databases">
        <title>P. haliotis isolates from Z. marina roots.</title>
        <authorList>
            <person name="Cohen M."/>
            <person name="Jospin G."/>
            <person name="Eisen J.A."/>
            <person name="Coil D.A."/>
        </authorList>
    </citation>
    <scope>NUCLEOTIDE SEQUENCE [LARGE SCALE GENOMIC DNA]</scope>
    <source>
        <strain evidence="2 3">UCD-MCMsp1aY</strain>
    </source>
</reference>
<evidence type="ECO:0000313" key="2">
    <source>
        <dbReference type="EMBL" id="MUH72725.1"/>
    </source>
</evidence>
<dbReference type="AlphaFoldDB" id="A0A6N8F831"/>
<dbReference type="EMBL" id="WOCD01000003">
    <property type="protein sequence ID" value="MUH72725.1"/>
    <property type="molecule type" value="Genomic_DNA"/>
</dbReference>
<sequence length="269" mass="29569">MNTHTNDNAVKSLPVFQILKSSFRLPFENAALILRLGWPYLLVSMLITVLSVTNENGFLNFFSFILMTAASVLAGVACHRIFLCPKDEVTQLSTFRWGKSEADFFVAGLKLTFALIVGTILAVGLGALVTNIASIELPTTEYLGFNLLVWAGIFVFGYVFSRISFILPGAAVGRYFNFNTSWAATKPYALPLYFVIFLVPMALTTIVTTLLSVLEGSALTPLGYELLIALVSLVGAVIELCILSKSFEWVTNQMPEEHAELAECDNDRD</sequence>
<organism evidence="2 3">
    <name type="scientific">Psychrosphaera haliotis</name>
    <dbReference type="NCBI Taxonomy" id="555083"/>
    <lineage>
        <taxon>Bacteria</taxon>
        <taxon>Pseudomonadati</taxon>
        <taxon>Pseudomonadota</taxon>
        <taxon>Gammaproteobacteria</taxon>
        <taxon>Alteromonadales</taxon>
        <taxon>Pseudoalteromonadaceae</taxon>
        <taxon>Psychrosphaera</taxon>
    </lineage>
</organism>
<gene>
    <name evidence="2" type="ORF">GNP35_09625</name>
</gene>
<feature type="transmembrane region" description="Helical" evidence="1">
    <location>
        <begin position="58"/>
        <end position="83"/>
    </location>
</feature>
<feature type="transmembrane region" description="Helical" evidence="1">
    <location>
        <begin position="104"/>
        <end position="127"/>
    </location>
</feature>
<accession>A0A6N8F831</accession>
<dbReference type="Proteomes" id="UP000439994">
    <property type="component" value="Unassembled WGS sequence"/>
</dbReference>
<keyword evidence="1" id="KW-1133">Transmembrane helix</keyword>
<keyword evidence="3" id="KW-1185">Reference proteome</keyword>
<feature type="transmembrane region" description="Helical" evidence="1">
    <location>
        <begin position="32"/>
        <end position="52"/>
    </location>
</feature>
<comment type="caution">
    <text evidence="2">The sequence shown here is derived from an EMBL/GenBank/DDBJ whole genome shotgun (WGS) entry which is preliminary data.</text>
</comment>
<dbReference type="RefSeq" id="WP_155695877.1">
    <property type="nucleotide sequence ID" value="NZ_WOCD01000003.1"/>
</dbReference>
<name>A0A6N8F831_9GAMM</name>
<keyword evidence="1" id="KW-0472">Membrane</keyword>